<reference evidence="6 7" key="1">
    <citation type="submission" date="2020-08" db="EMBL/GenBank/DDBJ databases">
        <title>Genomic Encyclopedia of Type Strains, Phase IV (KMG-IV): sequencing the most valuable type-strain genomes for metagenomic binning, comparative biology and taxonomic classification.</title>
        <authorList>
            <person name="Goeker M."/>
        </authorList>
    </citation>
    <scope>NUCLEOTIDE SEQUENCE [LARGE SCALE GENOMIC DNA]</scope>
    <source>
        <strain evidence="6 7">DSM 22359</strain>
    </source>
</reference>
<dbReference type="SUPFAM" id="SSF53850">
    <property type="entry name" value="Periplasmic binding protein-like II"/>
    <property type="match status" value="1"/>
</dbReference>
<dbReference type="InterPro" id="IPR050176">
    <property type="entry name" value="LTTR"/>
</dbReference>
<comment type="similarity">
    <text evidence="1">Belongs to the LysR transcriptional regulatory family.</text>
</comment>
<evidence type="ECO:0000256" key="3">
    <source>
        <dbReference type="ARBA" id="ARBA00023125"/>
    </source>
</evidence>
<keyword evidence="3 6" id="KW-0238">DNA-binding</keyword>
<accession>A0A840UJQ2</accession>
<dbReference type="FunFam" id="1.10.10.10:FF:000001">
    <property type="entry name" value="LysR family transcriptional regulator"/>
    <property type="match status" value="1"/>
</dbReference>
<dbReference type="PANTHER" id="PTHR30579">
    <property type="entry name" value="TRANSCRIPTIONAL REGULATOR"/>
    <property type="match status" value="1"/>
</dbReference>
<dbReference type="PANTHER" id="PTHR30579:SF7">
    <property type="entry name" value="HTH-TYPE TRANSCRIPTIONAL REGULATOR LRHA-RELATED"/>
    <property type="match status" value="1"/>
</dbReference>
<dbReference type="Proteomes" id="UP000591735">
    <property type="component" value="Unassembled WGS sequence"/>
</dbReference>
<evidence type="ECO:0000313" key="6">
    <source>
        <dbReference type="EMBL" id="MBB5320978.1"/>
    </source>
</evidence>
<dbReference type="PROSITE" id="PS50931">
    <property type="entry name" value="HTH_LYSR"/>
    <property type="match status" value="1"/>
</dbReference>
<evidence type="ECO:0000256" key="4">
    <source>
        <dbReference type="ARBA" id="ARBA00023163"/>
    </source>
</evidence>
<sequence>MTQQHRPIDLVLLKTFVGVIDQGGFTAAAEHLHMAQSTVSAHIKRLEEVTGRPLLQRGQQSATPTAVGERLLVHARQMLRQNALAWQDVLDQRLAGVVRLGIPEDYLSYLPTALSDFEARFPGVELEVHCGLSVDLVQDVKAGMLDLAITTRQPRSPGGEVLRREPMIWAGATGHDTQNRSPLPLAVSKQGVCIFRERTLASLDTAGIPWRIAYTSTSLSGLSAAVRAGLAITVLTPSMLGPDMRVLGSESGLPELPSIEIALHRATGRSTEATRQLALQLQSHIRGQLPTSDNRNPVSST</sequence>
<keyword evidence="2" id="KW-0805">Transcription regulation</keyword>
<evidence type="ECO:0000256" key="2">
    <source>
        <dbReference type="ARBA" id="ARBA00023015"/>
    </source>
</evidence>
<dbReference type="InterPro" id="IPR036390">
    <property type="entry name" value="WH_DNA-bd_sf"/>
</dbReference>
<proteinExistence type="inferred from homology"/>
<dbReference type="InterPro" id="IPR005119">
    <property type="entry name" value="LysR_subst-bd"/>
</dbReference>
<dbReference type="SUPFAM" id="SSF46785">
    <property type="entry name" value="Winged helix' DNA-binding domain"/>
    <property type="match status" value="1"/>
</dbReference>
<dbReference type="GO" id="GO:0003700">
    <property type="term" value="F:DNA-binding transcription factor activity"/>
    <property type="evidence" value="ECO:0007669"/>
    <property type="project" value="InterPro"/>
</dbReference>
<name>A0A840UJQ2_9GAMM</name>
<dbReference type="Gene3D" id="1.10.10.10">
    <property type="entry name" value="Winged helix-like DNA-binding domain superfamily/Winged helix DNA-binding domain"/>
    <property type="match status" value="1"/>
</dbReference>
<dbReference type="Gene3D" id="3.40.190.10">
    <property type="entry name" value="Periplasmic binding protein-like II"/>
    <property type="match status" value="2"/>
</dbReference>
<dbReference type="EMBL" id="JACHFE010000003">
    <property type="protein sequence ID" value="MBB5320978.1"/>
    <property type="molecule type" value="Genomic_DNA"/>
</dbReference>
<dbReference type="Pfam" id="PF00126">
    <property type="entry name" value="HTH_1"/>
    <property type="match status" value="1"/>
</dbReference>
<dbReference type="RefSeq" id="WP_183701398.1">
    <property type="nucleotide sequence ID" value="NZ_JACHFE010000003.1"/>
</dbReference>
<keyword evidence="7" id="KW-1185">Reference proteome</keyword>
<feature type="domain" description="HTH lysR-type" evidence="5">
    <location>
        <begin position="8"/>
        <end position="65"/>
    </location>
</feature>
<dbReference type="PRINTS" id="PR00039">
    <property type="entry name" value="HTHLYSR"/>
</dbReference>
<dbReference type="GO" id="GO:0003677">
    <property type="term" value="F:DNA binding"/>
    <property type="evidence" value="ECO:0007669"/>
    <property type="project" value="UniProtKB-KW"/>
</dbReference>
<dbReference type="InterPro" id="IPR036388">
    <property type="entry name" value="WH-like_DNA-bd_sf"/>
</dbReference>
<evidence type="ECO:0000313" key="7">
    <source>
        <dbReference type="Proteomes" id="UP000591735"/>
    </source>
</evidence>
<keyword evidence="4" id="KW-0804">Transcription</keyword>
<organism evidence="6 7">
    <name type="scientific">Marinobacter oulmenensis</name>
    <dbReference type="NCBI Taxonomy" id="643747"/>
    <lineage>
        <taxon>Bacteria</taxon>
        <taxon>Pseudomonadati</taxon>
        <taxon>Pseudomonadota</taxon>
        <taxon>Gammaproteobacteria</taxon>
        <taxon>Pseudomonadales</taxon>
        <taxon>Marinobacteraceae</taxon>
        <taxon>Marinobacter</taxon>
    </lineage>
</organism>
<dbReference type="Pfam" id="PF03466">
    <property type="entry name" value="LysR_substrate"/>
    <property type="match status" value="1"/>
</dbReference>
<evidence type="ECO:0000256" key="1">
    <source>
        <dbReference type="ARBA" id="ARBA00009437"/>
    </source>
</evidence>
<dbReference type="AlphaFoldDB" id="A0A840UJQ2"/>
<dbReference type="InterPro" id="IPR000847">
    <property type="entry name" value="LysR_HTH_N"/>
</dbReference>
<gene>
    <name evidence="6" type="ORF">HNR38_001464</name>
</gene>
<evidence type="ECO:0000259" key="5">
    <source>
        <dbReference type="PROSITE" id="PS50931"/>
    </source>
</evidence>
<comment type="caution">
    <text evidence="6">The sequence shown here is derived from an EMBL/GenBank/DDBJ whole genome shotgun (WGS) entry which is preliminary data.</text>
</comment>
<protein>
    <submittedName>
        <fullName evidence="6">DNA-binding transcriptional LysR family regulator</fullName>
    </submittedName>
</protein>